<dbReference type="GO" id="GO:0032259">
    <property type="term" value="P:methylation"/>
    <property type="evidence" value="ECO:0007669"/>
    <property type="project" value="UniProtKB-KW"/>
</dbReference>
<keyword evidence="1" id="KW-0489">Methyltransferase</keyword>
<dbReference type="SUPFAM" id="SSF53790">
    <property type="entry name" value="Tetrapyrrole methylase"/>
    <property type="match status" value="1"/>
</dbReference>
<gene>
    <name evidence="1" type="ORF">GX618_00725</name>
</gene>
<dbReference type="EMBL" id="JAAZAL010000026">
    <property type="protein sequence ID" value="NLE30785.1"/>
    <property type="molecule type" value="Genomic_DNA"/>
</dbReference>
<dbReference type="PANTHER" id="PTHR46111:SF2">
    <property type="entry name" value="SAM-DEPENDENT METHYLTRANSFERASE"/>
    <property type="match status" value="1"/>
</dbReference>
<dbReference type="PIRSF" id="PIRSF005917">
    <property type="entry name" value="MTase_YraL"/>
    <property type="match status" value="1"/>
</dbReference>
<dbReference type="InterPro" id="IPR014776">
    <property type="entry name" value="4pyrrole_Mease_sub2"/>
</dbReference>
<dbReference type="AlphaFoldDB" id="A0A847ESS5"/>
<protein>
    <submittedName>
        <fullName evidence="1">SAM-dependent methyltransferase</fullName>
    </submittedName>
</protein>
<evidence type="ECO:0000313" key="2">
    <source>
        <dbReference type="Proteomes" id="UP000554004"/>
    </source>
</evidence>
<dbReference type="PANTHER" id="PTHR46111">
    <property type="entry name" value="RIBOSOMAL RNA SMALL SUBUNIT METHYLTRANSFERASE I"/>
    <property type="match status" value="1"/>
</dbReference>
<keyword evidence="1" id="KW-0808">Transferase</keyword>
<proteinExistence type="predicted"/>
<dbReference type="Gene3D" id="3.30.950.10">
    <property type="entry name" value="Methyltransferase, Cobalt-precorrin-4 Transmethylase, Domain 2"/>
    <property type="match status" value="1"/>
</dbReference>
<comment type="caution">
    <text evidence="1">The sequence shown here is derived from an EMBL/GenBank/DDBJ whole genome shotgun (WGS) entry which is preliminary data.</text>
</comment>
<dbReference type="CDD" id="cd11649">
    <property type="entry name" value="RsmI_like"/>
    <property type="match status" value="1"/>
</dbReference>
<dbReference type="InterPro" id="IPR014777">
    <property type="entry name" value="4pyrrole_Mease_sub1"/>
</dbReference>
<evidence type="ECO:0000313" key="1">
    <source>
        <dbReference type="EMBL" id="NLE30785.1"/>
    </source>
</evidence>
<dbReference type="Proteomes" id="UP000554004">
    <property type="component" value="Unassembled WGS sequence"/>
</dbReference>
<reference evidence="1 2" key="1">
    <citation type="journal article" date="2020" name="Biotechnol. Biofuels">
        <title>New insights from the biogas microbiome by comprehensive genome-resolved metagenomics of nearly 1600 species originating from multiple anaerobic digesters.</title>
        <authorList>
            <person name="Campanaro S."/>
            <person name="Treu L."/>
            <person name="Rodriguez-R L.M."/>
            <person name="Kovalovszki A."/>
            <person name="Ziels R.M."/>
            <person name="Maus I."/>
            <person name="Zhu X."/>
            <person name="Kougias P.G."/>
            <person name="Basile A."/>
            <person name="Luo G."/>
            <person name="Schluter A."/>
            <person name="Konstantinidis K.T."/>
            <person name="Angelidaki I."/>
        </authorList>
    </citation>
    <scope>NUCLEOTIDE SEQUENCE [LARGE SCALE GENOMIC DNA]</scope>
    <source>
        <strain evidence="1">AS06rmzACSIP_421</strain>
    </source>
</reference>
<name>A0A847ESS5_9BACT</name>
<dbReference type="GO" id="GO:0008168">
    <property type="term" value="F:methyltransferase activity"/>
    <property type="evidence" value="ECO:0007669"/>
    <property type="project" value="UniProtKB-KW"/>
</dbReference>
<organism evidence="1 2">
    <name type="scientific">Candidatus Dojkabacteria bacterium</name>
    <dbReference type="NCBI Taxonomy" id="2099670"/>
    <lineage>
        <taxon>Bacteria</taxon>
        <taxon>Candidatus Dojkabacteria</taxon>
    </lineage>
</organism>
<dbReference type="InterPro" id="IPR035996">
    <property type="entry name" value="4pyrrol_Methylase_sf"/>
</dbReference>
<dbReference type="InterPro" id="IPR008189">
    <property type="entry name" value="rRNA_ssu_MeTfrase_I"/>
</dbReference>
<sequence>MRNTGTLYLIPTSLSKRQLKYELKDSDLDIVKNLKFFIVETPKTARAFLQDMGMVLQELNMGILDEHSKSKDLPFLLEPLIAGNDVGLMSDAGCPGVGDPGNMVVRECHRLGIKVVPLVGPSSILLSLMASGLNGQRFKFWGYLPKEPLERKKKIKYIERQSKLNSESEIFIEAPYRNKSIFNDLIEVCNPNTDLTVAIDLTGENESIYTMSIKEWRQSKDIKILDIPSIYILQAKR</sequence>
<accession>A0A847ESS5</accession>
<dbReference type="Gene3D" id="3.40.1010.10">
    <property type="entry name" value="Cobalt-precorrin-4 Transmethylase, Domain 1"/>
    <property type="match status" value="1"/>
</dbReference>